<keyword evidence="3" id="KW-1185">Reference proteome</keyword>
<dbReference type="OrthoDB" id="2555434at2759"/>
<evidence type="ECO:0000256" key="1">
    <source>
        <dbReference type="SAM" id="Phobius"/>
    </source>
</evidence>
<dbReference type="EMBL" id="BPQB01000019">
    <property type="protein sequence ID" value="GJE90956.1"/>
    <property type="molecule type" value="Genomic_DNA"/>
</dbReference>
<proteinExistence type="predicted"/>
<dbReference type="PANTHER" id="PTHR38646">
    <property type="entry name" value="YALI0F00814P"/>
    <property type="match status" value="1"/>
</dbReference>
<keyword evidence="1" id="KW-1133">Transmembrane helix</keyword>
<evidence type="ECO:0000313" key="2">
    <source>
        <dbReference type="EMBL" id="GJE90956.1"/>
    </source>
</evidence>
<name>A0A9P3LCX9_9APHY</name>
<accession>A0A9P3LCX9</accession>
<feature type="transmembrane region" description="Helical" evidence="1">
    <location>
        <begin position="62"/>
        <end position="80"/>
    </location>
</feature>
<reference evidence="2 3" key="1">
    <citation type="submission" date="2021-08" db="EMBL/GenBank/DDBJ databases">
        <title>Draft Genome Sequence of Phanerochaete sordida strain YK-624.</title>
        <authorList>
            <person name="Mori T."/>
            <person name="Dohra H."/>
            <person name="Suzuki T."/>
            <person name="Kawagishi H."/>
            <person name="Hirai H."/>
        </authorList>
    </citation>
    <scope>NUCLEOTIDE SEQUENCE [LARGE SCALE GENOMIC DNA]</scope>
    <source>
        <strain evidence="2 3">YK-624</strain>
    </source>
</reference>
<protein>
    <recommendedName>
        <fullName evidence="4">DUF202 domain-containing protein</fullName>
    </recommendedName>
</protein>
<feature type="transmembrane region" description="Helical" evidence="1">
    <location>
        <begin position="118"/>
        <end position="144"/>
    </location>
</feature>
<keyword evidence="1" id="KW-0812">Transmembrane</keyword>
<evidence type="ECO:0008006" key="4">
    <source>
        <dbReference type="Google" id="ProtNLM"/>
    </source>
</evidence>
<dbReference type="AlphaFoldDB" id="A0A9P3LCX9"/>
<dbReference type="PANTHER" id="PTHR38646:SF1">
    <property type="entry name" value="DUF202 DOMAIN-CONTAINING PROTEIN"/>
    <property type="match status" value="1"/>
</dbReference>
<evidence type="ECO:0000313" key="3">
    <source>
        <dbReference type="Proteomes" id="UP000703269"/>
    </source>
</evidence>
<gene>
    <name evidence="2" type="ORF">PsYK624_071030</name>
</gene>
<dbReference type="Proteomes" id="UP000703269">
    <property type="component" value="Unassembled WGS sequence"/>
</dbReference>
<feature type="transmembrane region" description="Helical" evidence="1">
    <location>
        <begin position="37"/>
        <end position="56"/>
    </location>
</feature>
<keyword evidence="1" id="KW-0472">Membrane</keyword>
<comment type="caution">
    <text evidence="2">The sequence shown here is derived from an EMBL/GenBank/DDBJ whole genome shotgun (WGS) entry which is preliminary data.</text>
</comment>
<organism evidence="2 3">
    <name type="scientific">Phanerochaete sordida</name>
    <dbReference type="NCBI Taxonomy" id="48140"/>
    <lineage>
        <taxon>Eukaryota</taxon>
        <taxon>Fungi</taxon>
        <taxon>Dikarya</taxon>
        <taxon>Basidiomycota</taxon>
        <taxon>Agaricomycotina</taxon>
        <taxon>Agaricomycetes</taxon>
        <taxon>Polyporales</taxon>
        <taxon>Phanerochaetaceae</taxon>
        <taxon>Phanerochaete</taxon>
    </lineage>
</organism>
<sequence length="146" mass="16655">MARDHHYYHGQRSYSFYPADVNELVEVRARQRTFDGAYGRSALGLLGYALTVLRLFDKRFYNIGIVYTVLSGMLFVIAFMRQRHSLHDFADSYWAHPSFEHPIRTVGQTGKRVFGRPFVTAGWVVISLAVVVAAVEIGLLVLIFQV</sequence>